<organism evidence="4 5">
    <name type="scientific">Stenotrophomonas maltophilia</name>
    <name type="common">Pseudomonas maltophilia</name>
    <name type="synonym">Xanthomonas maltophilia</name>
    <dbReference type="NCBI Taxonomy" id="40324"/>
    <lineage>
        <taxon>Bacteria</taxon>
        <taxon>Pseudomonadati</taxon>
        <taxon>Pseudomonadota</taxon>
        <taxon>Gammaproteobacteria</taxon>
        <taxon>Lysobacterales</taxon>
        <taxon>Lysobacteraceae</taxon>
        <taxon>Stenotrophomonas</taxon>
        <taxon>Stenotrophomonas maltophilia group</taxon>
    </lineage>
</organism>
<dbReference type="Pfam" id="PF21930">
    <property type="entry name" value="Gp138_C"/>
    <property type="match status" value="1"/>
</dbReference>
<dbReference type="Proteomes" id="UP000487117">
    <property type="component" value="Unassembled WGS sequence"/>
</dbReference>
<feature type="domain" description="Gp5/Type VI secretion system Vgr protein OB-fold" evidence="2">
    <location>
        <begin position="15"/>
        <end position="82"/>
    </location>
</feature>
<feature type="compositionally biased region" description="Gly residues" evidence="1">
    <location>
        <begin position="188"/>
        <end position="199"/>
    </location>
</feature>
<dbReference type="InterPro" id="IPR013046">
    <property type="entry name" value="GpV/Gp45"/>
</dbReference>
<reference evidence="5" key="1">
    <citation type="journal article" date="2020" name="MBio">
        <title>Horizontal gene transfer to a defensive symbiont with a reduced genome amongst a multipartite beetle microbiome.</title>
        <authorList>
            <person name="Waterworth S.C."/>
            <person name="Florez L.V."/>
            <person name="Rees E.R."/>
            <person name="Hertweck C."/>
            <person name="Kaltenpoth M."/>
            <person name="Kwan J.C."/>
        </authorList>
    </citation>
    <scope>NUCLEOTIDE SEQUENCE [LARGE SCALE GENOMIC DNA]</scope>
</reference>
<evidence type="ECO:0000259" key="3">
    <source>
        <dbReference type="Pfam" id="PF21930"/>
    </source>
</evidence>
<name>A0A7V8FKD6_STEMA</name>
<dbReference type="SUPFAM" id="SSF69255">
    <property type="entry name" value="gp5 N-terminal domain-like"/>
    <property type="match status" value="1"/>
</dbReference>
<evidence type="ECO:0000313" key="5">
    <source>
        <dbReference type="Proteomes" id="UP000487117"/>
    </source>
</evidence>
<accession>A0A7V8FKD6</accession>
<dbReference type="Gene3D" id="6.20.150.10">
    <property type="match status" value="1"/>
</dbReference>
<gene>
    <name evidence="4" type="ORF">GAK31_00939</name>
</gene>
<dbReference type="InterPro" id="IPR037026">
    <property type="entry name" value="Vgr_OB-fold_dom_sf"/>
</dbReference>
<dbReference type="NCBIfam" id="TIGR01644">
    <property type="entry name" value="phage_P2_V"/>
    <property type="match status" value="1"/>
</dbReference>
<evidence type="ECO:0000256" key="1">
    <source>
        <dbReference type="SAM" id="MobiDB-lite"/>
    </source>
</evidence>
<proteinExistence type="predicted"/>
<dbReference type="AlphaFoldDB" id="A0A7V8FKD6"/>
<comment type="caution">
    <text evidence="4">The sequence shown here is derived from an EMBL/GenBank/DDBJ whole genome shotgun (WGS) entry which is preliminary data.</text>
</comment>
<feature type="domain" description="Gp138-like beta-helical trimerization" evidence="3">
    <location>
        <begin position="98"/>
        <end position="168"/>
    </location>
</feature>
<evidence type="ECO:0000259" key="2">
    <source>
        <dbReference type="Pfam" id="PF04717"/>
    </source>
</evidence>
<evidence type="ECO:0000313" key="4">
    <source>
        <dbReference type="EMBL" id="KAF1017671.1"/>
    </source>
</evidence>
<feature type="region of interest" description="Disordered" evidence="1">
    <location>
        <begin position="179"/>
        <end position="199"/>
    </location>
</feature>
<dbReference type="Gene3D" id="2.40.50.230">
    <property type="entry name" value="Gp5 N-terminal domain"/>
    <property type="match status" value="1"/>
</dbReference>
<dbReference type="InterPro" id="IPR054122">
    <property type="entry name" value="Gp138-like_C"/>
</dbReference>
<evidence type="ECO:0008006" key="6">
    <source>
        <dbReference type="Google" id="ProtNLM"/>
    </source>
</evidence>
<protein>
    <recommendedName>
        <fullName evidence="6">Phage baseplate assembly protein V</fullName>
    </recommendedName>
</protein>
<dbReference type="Pfam" id="PF04717">
    <property type="entry name" value="Phage_base_V"/>
    <property type="match status" value="1"/>
</dbReference>
<dbReference type="InterPro" id="IPR006531">
    <property type="entry name" value="Gp5/Vgr_OB"/>
</dbReference>
<dbReference type="EMBL" id="WNDS01000001">
    <property type="protein sequence ID" value="KAF1017671.1"/>
    <property type="molecule type" value="Genomic_DNA"/>
</dbReference>
<sequence length="199" mass="20672">MSAEHDRLIGSMVLVGTVAAIDEASARVQVSSDGLLTDWLAFTVPRAGPGVRDWSLPEVGEQVVLVCPYGDPSQAVVLGSIYQQAYPAPATKATVRRIEFADGAFIEYDRQGHQYALDVPSGGAITLRIGGATFKLEDGTATLTAGKFVVDAQETEFSGKVTISGDTSVKAIKSNGVNIGSDHMHGGVQPGSGPTGAPQ</sequence>